<dbReference type="InterPro" id="IPR001296">
    <property type="entry name" value="Glyco_trans_1"/>
</dbReference>
<dbReference type="EMBL" id="WOSY01000002">
    <property type="protein sequence ID" value="NHN87580.1"/>
    <property type="molecule type" value="Genomic_DNA"/>
</dbReference>
<proteinExistence type="predicted"/>
<dbReference type="PANTHER" id="PTHR46401">
    <property type="entry name" value="GLYCOSYLTRANSFERASE WBBK-RELATED"/>
    <property type="match status" value="1"/>
</dbReference>
<dbReference type="Gene3D" id="3.40.50.2000">
    <property type="entry name" value="Glycogen Phosphorylase B"/>
    <property type="match status" value="2"/>
</dbReference>
<feature type="domain" description="Glycosyl transferase family 1" evidence="2">
    <location>
        <begin position="189"/>
        <end position="339"/>
    </location>
</feature>
<keyword evidence="4" id="KW-1185">Reference proteome</keyword>
<dbReference type="SUPFAM" id="SSF53756">
    <property type="entry name" value="UDP-Glycosyltransferase/glycogen phosphorylase"/>
    <property type="match status" value="1"/>
</dbReference>
<dbReference type="CDD" id="cd03809">
    <property type="entry name" value="GT4_MtfB-like"/>
    <property type="match status" value="1"/>
</dbReference>
<gene>
    <name evidence="3" type="ORF">GOB81_02895</name>
</gene>
<comment type="caution">
    <text evidence="3">The sequence shown here is derived from an EMBL/GenBank/DDBJ whole genome shotgun (WGS) entry which is preliminary data.</text>
</comment>
<dbReference type="Proteomes" id="UP000631653">
    <property type="component" value="Unassembled WGS sequence"/>
</dbReference>
<keyword evidence="1" id="KW-0808">Transferase</keyword>
<reference evidence="3 4" key="1">
    <citation type="journal article" date="2020" name="Int. J. Syst. Evol. Microbiol.">
        <title>Novel acetic acid bacteria from cider fermentations: Acetobacter conturbans sp. nov. and Acetobacter fallax sp. nov.</title>
        <authorList>
            <person name="Sombolestani A.S."/>
            <person name="Cleenwerck I."/>
            <person name="Cnockaert M."/>
            <person name="Borremans W."/>
            <person name="Wieme A.D."/>
            <person name="De Vuyst L."/>
            <person name="Vandamme P."/>
        </authorList>
    </citation>
    <scope>NUCLEOTIDE SEQUENCE [LARGE SCALE GENOMIC DNA]</scope>
    <source>
        <strain evidence="3 4">LMG 1627</strain>
    </source>
</reference>
<protein>
    <submittedName>
        <fullName evidence="3">Glycosyltransferase</fullName>
    </submittedName>
</protein>
<evidence type="ECO:0000313" key="4">
    <source>
        <dbReference type="Proteomes" id="UP000631653"/>
    </source>
</evidence>
<dbReference type="Pfam" id="PF00534">
    <property type="entry name" value="Glycos_transf_1"/>
    <property type="match status" value="1"/>
</dbReference>
<dbReference type="RefSeq" id="WP_173568868.1">
    <property type="nucleotide sequence ID" value="NZ_WOSY01000002.1"/>
</dbReference>
<evidence type="ECO:0000259" key="2">
    <source>
        <dbReference type="Pfam" id="PF00534"/>
    </source>
</evidence>
<evidence type="ECO:0000313" key="3">
    <source>
        <dbReference type="EMBL" id="NHN87580.1"/>
    </source>
</evidence>
<organism evidence="3 4">
    <name type="scientific">Acetobacter conturbans</name>
    <dbReference type="NCBI Taxonomy" id="1737472"/>
    <lineage>
        <taxon>Bacteria</taxon>
        <taxon>Pseudomonadati</taxon>
        <taxon>Pseudomonadota</taxon>
        <taxon>Alphaproteobacteria</taxon>
        <taxon>Acetobacterales</taxon>
        <taxon>Acetobacteraceae</taxon>
        <taxon>Acetobacter</taxon>
    </lineage>
</organism>
<name>A0ABX0JYR4_9PROT</name>
<dbReference type="PANTHER" id="PTHR46401:SF2">
    <property type="entry name" value="GLYCOSYLTRANSFERASE WBBK-RELATED"/>
    <property type="match status" value="1"/>
</dbReference>
<sequence>MSGKVTMLPFAINGRFATQSLSGVQRFAGELTRSLGKLDWKEEAPVLLAPQGRLTEDEPFDLPVHQFGRLHGQAWEQLELPKGAAGRYLINLGNTAPVFKRDQLVVLHDAAVFAQPEGYSWKFRAWYKLLQTVLCHTTTQIVTVSRFSRDELARSLHIKPSRIGVIPEGSEHISRTTPDTGVLERHNLTGKPFVLAVGNLARHKNLTGLNTLAKRLQEKNIPLVISGGLNTSVFSGGSELPQPAVYVGRVSDAELHALYNAAACFVFPSFYEGFGLPAVEAMACGCPVVAASIPALQEVCADAAVYASPYDPVDISQTVLKVLEDTALAADLREKGRERAKLFTWDNAARALMAIARNGAAR</sequence>
<evidence type="ECO:0000256" key="1">
    <source>
        <dbReference type="ARBA" id="ARBA00022679"/>
    </source>
</evidence>
<accession>A0ABX0JYR4</accession>